<feature type="region of interest" description="Disordered" evidence="1">
    <location>
        <begin position="108"/>
        <end position="144"/>
    </location>
</feature>
<evidence type="ECO:0000313" key="2">
    <source>
        <dbReference type="EMBL" id="KAJ7637512.1"/>
    </source>
</evidence>
<protein>
    <submittedName>
        <fullName evidence="2">Uncharacterized protein</fullName>
    </submittedName>
</protein>
<proteinExistence type="predicted"/>
<organism evidence="2 3">
    <name type="scientific">Mycena rosella</name>
    <name type="common">Pink bonnet</name>
    <name type="synonym">Agaricus rosellus</name>
    <dbReference type="NCBI Taxonomy" id="1033263"/>
    <lineage>
        <taxon>Eukaryota</taxon>
        <taxon>Fungi</taxon>
        <taxon>Dikarya</taxon>
        <taxon>Basidiomycota</taxon>
        <taxon>Agaricomycotina</taxon>
        <taxon>Agaricomycetes</taxon>
        <taxon>Agaricomycetidae</taxon>
        <taxon>Agaricales</taxon>
        <taxon>Marasmiineae</taxon>
        <taxon>Mycenaceae</taxon>
        <taxon>Mycena</taxon>
    </lineage>
</organism>
<comment type="caution">
    <text evidence="2">The sequence shown here is derived from an EMBL/GenBank/DDBJ whole genome shotgun (WGS) entry which is preliminary data.</text>
</comment>
<dbReference type="Proteomes" id="UP001221757">
    <property type="component" value="Unassembled WGS sequence"/>
</dbReference>
<feature type="compositionally biased region" description="Acidic residues" evidence="1">
    <location>
        <begin position="304"/>
        <end position="316"/>
    </location>
</feature>
<evidence type="ECO:0000313" key="3">
    <source>
        <dbReference type="Proteomes" id="UP001221757"/>
    </source>
</evidence>
<evidence type="ECO:0000256" key="1">
    <source>
        <dbReference type="SAM" id="MobiDB-lite"/>
    </source>
</evidence>
<reference evidence="2" key="1">
    <citation type="submission" date="2023-03" db="EMBL/GenBank/DDBJ databases">
        <title>Massive genome expansion in bonnet fungi (Mycena s.s.) driven by repeated elements and novel gene families across ecological guilds.</title>
        <authorList>
            <consortium name="Lawrence Berkeley National Laboratory"/>
            <person name="Harder C.B."/>
            <person name="Miyauchi S."/>
            <person name="Viragh M."/>
            <person name="Kuo A."/>
            <person name="Thoen E."/>
            <person name="Andreopoulos B."/>
            <person name="Lu D."/>
            <person name="Skrede I."/>
            <person name="Drula E."/>
            <person name="Henrissat B."/>
            <person name="Morin E."/>
            <person name="Kohler A."/>
            <person name="Barry K."/>
            <person name="LaButti K."/>
            <person name="Morin E."/>
            <person name="Salamov A."/>
            <person name="Lipzen A."/>
            <person name="Mereny Z."/>
            <person name="Hegedus B."/>
            <person name="Baldrian P."/>
            <person name="Stursova M."/>
            <person name="Weitz H."/>
            <person name="Taylor A."/>
            <person name="Grigoriev I.V."/>
            <person name="Nagy L.G."/>
            <person name="Martin F."/>
            <person name="Kauserud H."/>
        </authorList>
    </citation>
    <scope>NUCLEOTIDE SEQUENCE</scope>
    <source>
        <strain evidence="2">CBHHK067</strain>
    </source>
</reference>
<dbReference type="EMBL" id="JARKIE010000454">
    <property type="protein sequence ID" value="KAJ7637512.1"/>
    <property type="molecule type" value="Genomic_DNA"/>
</dbReference>
<gene>
    <name evidence="2" type="ORF">B0H17DRAFT_495687</name>
</gene>
<name>A0AAD7C2V5_MYCRO</name>
<feature type="compositionally biased region" description="Basic and acidic residues" evidence="1">
    <location>
        <begin position="341"/>
        <end position="350"/>
    </location>
</feature>
<accession>A0AAD7C2V5</accession>
<sequence>MSFVVTSRSTQSIDVAIHSLAPPPGGLPTTPRSLRAYASREIETIVSQANLTSPASKYQVQAAALGPNASLRVDVSHVDSGETRSRNAKSTLEQIRLELDELRADLKKQGEAHAQEAETRRADQEKQEKKHAQEAETRRADQEKQEKIDLAYEVTKGLCDALNHRYRSQYPPLTLIELQSLTRCGYDMPTKILFATAPQRVVKLATYVQSAENRSMIIRIGAALRAAIPAETVDDMIQVQAFYSGYARARNSAHHPDISAQTAEEWLNKKLEKKMAQAARLRSWIPFVLDRWGTGPRFLPQEEYAGEDEDANDDNDNDKGDGGDGGGPKKRPLAYDGSEMSPKRTRIEGA</sequence>
<dbReference type="AlphaFoldDB" id="A0AAD7C2V5"/>
<keyword evidence="3" id="KW-1185">Reference proteome</keyword>
<feature type="region of interest" description="Disordered" evidence="1">
    <location>
        <begin position="299"/>
        <end position="350"/>
    </location>
</feature>